<keyword evidence="7 10" id="KW-0472">Membrane</keyword>
<organism evidence="12 13">
    <name type="scientific">Nakamurella aerolata</name>
    <dbReference type="NCBI Taxonomy" id="1656892"/>
    <lineage>
        <taxon>Bacteria</taxon>
        <taxon>Bacillati</taxon>
        <taxon>Actinomycetota</taxon>
        <taxon>Actinomycetes</taxon>
        <taxon>Nakamurellales</taxon>
        <taxon>Nakamurellaceae</taxon>
        <taxon>Nakamurella</taxon>
    </lineage>
</organism>
<evidence type="ECO:0000256" key="8">
    <source>
        <dbReference type="ARBA" id="ARBA00023157"/>
    </source>
</evidence>
<feature type="transmembrane region" description="Helical" evidence="10">
    <location>
        <begin position="113"/>
        <end position="134"/>
    </location>
</feature>
<evidence type="ECO:0000256" key="6">
    <source>
        <dbReference type="ARBA" id="ARBA00023002"/>
    </source>
</evidence>
<evidence type="ECO:0000256" key="1">
    <source>
        <dbReference type="ARBA" id="ARBA00004141"/>
    </source>
</evidence>
<keyword evidence="3 10" id="KW-0812">Transmembrane</keyword>
<evidence type="ECO:0000256" key="2">
    <source>
        <dbReference type="ARBA" id="ARBA00006214"/>
    </source>
</evidence>
<evidence type="ECO:0000256" key="10">
    <source>
        <dbReference type="SAM" id="Phobius"/>
    </source>
</evidence>
<accession>A0A849AA85</accession>
<dbReference type="InterPro" id="IPR041714">
    <property type="entry name" value="VKOR_Actinobacteria"/>
</dbReference>
<name>A0A849AA85_9ACTN</name>
<sequence>MTVTDADDVQHAALDEPMDDSAPSRGLAWLYVVTGAVGLLGAFVIAVEKIQTLIDPNYRPSCSINSVLSCGTIMNSPQADTFGFPNPLIGLVGFPVVITTGVVYLCGFRPPEWFRIAFAWGTAAGVLFIHYLVVVSLYEVGALCPYCMVVWAAMIPLFVYAAVDGWRLHRLRPYRPWIVGAWYAVIAVLVLFRFVF</sequence>
<evidence type="ECO:0000259" key="11">
    <source>
        <dbReference type="SMART" id="SM00756"/>
    </source>
</evidence>
<proteinExistence type="inferred from homology"/>
<keyword evidence="8" id="KW-1015">Disulfide bond</keyword>
<dbReference type="Gene3D" id="1.20.1440.130">
    <property type="entry name" value="VKOR domain"/>
    <property type="match status" value="1"/>
</dbReference>
<dbReference type="AlphaFoldDB" id="A0A849AA85"/>
<dbReference type="CDD" id="cd12922">
    <property type="entry name" value="VKOR_5"/>
    <property type="match status" value="1"/>
</dbReference>
<dbReference type="Proteomes" id="UP000562984">
    <property type="component" value="Unassembled WGS sequence"/>
</dbReference>
<gene>
    <name evidence="12" type="ORF">HKD39_12550</name>
</gene>
<comment type="caution">
    <text evidence="12">The sequence shown here is derived from an EMBL/GenBank/DDBJ whole genome shotgun (WGS) entry which is preliminary data.</text>
</comment>
<keyword evidence="13" id="KW-1185">Reference proteome</keyword>
<evidence type="ECO:0000313" key="13">
    <source>
        <dbReference type="Proteomes" id="UP000562984"/>
    </source>
</evidence>
<dbReference type="GO" id="GO:0016020">
    <property type="term" value="C:membrane"/>
    <property type="evidence" value="ECO:0007669"/>
    <property type="project" value="UniProtKB-SubCell"/>
</dbReference>
<evidence type="ECO:0000256" key="7">
    <source>
        <dbReference type="ARBA" id="ARBA00023136"/>
    </source>
</evidence>
<dbReference type="GO" id="GO:0048038">
    <property type="term" value="F:quinone binding"/>
    <property type="evidence" value="ECO:0007669"/>
    <property type="project" value="UniProtKB-KW"/>
</dbReference>
<keyword evidence="9" id="KW-0676">Redox-active center</keyword>
<protein>
    <submittedName>
        <fullName evidence="12">Vitamin K epoxide reductase family protein</fullName>
    </submittedName>
</protein>
<feature type="transmembrane region" description="Helical" evidence="10">
    <location>
        <begin position="174"/>
        <end position="195"/>
    </location>
</feature>
<evidence type="ECO:0000313" key="12">
    <source>
        <dbReference type="EMBL" id="NNG36523.1"/>
    </source>
</evidence>
<feature type="domain" description="Vitamin K epoxide reductase" evidence="11">
    <location>
        <begin position="24"/>
        <end position="165"/>
    </location>
</feature>
<feature type="transmembrane region" description="Helical" evidence="10">
    <location>
        <begin position="140"/>
        <end position="162"/>
    </location>
</feature>
<feature type="transmembrane region" description="Helical" evidence="10">
    <location>
        <begin position="28"/>
        <end position="47"/>
    </location>
</feature>
<evidence type="ECO:0000256" key="3">
    <source>
        <dbReference type="ARBA" id="ARBA00022692"/>
    </source>
</evidence>
<dbReference type="SMART" id="SM00756">
    <property type="entry name" value="VKc"/>
    <property type="match status" value="1"/>
</dbReference>
<feature type="transmembrane region" description="Helical" evidence="10">
    <location>
        <begin position="88"/>
        <end position="106"/>
    </location>
</feature>
<comment type="subcellular location">
    <subcellularLocation>
        <location evidence="1">Membrane</location>
        <topology evidence="1">Multi-pass membrane protein</topology>
    </subcellularLocation>
</comment>
<dbReference type="RefSeq" id="WP_171200222.1">
    <property type="nucleotide sequence ID" value="NZ_JABEND010000007.1"/>
</dbReference>
<dbReference type="Pfam" id="PF07884">
    <property type="entry name" value="VKOR"/>
    <property type="match status" value="1"/>
</dbReference>
<keyword evidence="5 10" id="KW-1133">Transmembrane helix</keyword>
<evidence type="ECO:0000256" key="4">
    <source>
        <dbReference type="ARBA" id="ARBA00022719"/>
    </source>
</evidence>
<comment type="similarity">
    <text evidence="2">Belongs to the VKOR family.</text>
</comment>
<dbReference type="GO" id="GO:0016491">
    <property type="term" value="F:oxidoreductase activity"/>
    <property type="evidence" value="ECO:0007669"/>
    <property type="project" value="UniProtKB-KW"/>
</dbReference>
<evidence type="ECO:0000256" key="9">
    <source>
        <dbReference type="ARBA" id="ARBA00023284"/>
    </source>
</evidence>
<reference evidence="12 13" key="1">
    <citation type="submission" date="2020-05" db="EMBL/GenBank/DDBJ databases">
        <title>Nakamurella sp. DB0629 isolated from air conditioner.</title>
        <authorList>
            <person name="Kim D.H."/>
            <person name="Kim D.-U."/>
        </authorList>
    </citation>
    <scope>NUCLEOTIDE SEQUENCE [LARGE SCALE GENOMIC DNA]</scope>
    <source>
        <strain evidence="12 13">DB0629</strain>
    </source>
</reference>
<keyword evidence="6" id="KW-0560">Oxidoreductase</keyword>
<dbReference type="EMBL" id="JABEND010000007">
    <property type="protein sequence ID" value="NNG36523.1"/>
    <property type="molecule type" value="Genomic_DNA"/>
</dbReference>
<dbReference type="InterPro" id="IPR012932">
    <property type="entry name" value="VKOR"/>
</dbReference>
<keyword evidence="4" id="KW-0874">Quinone</keyword>
<dbReference type="InterPro" id="IPR038354">
    <property type="entry name" value="VKOR_sf"/>
</dbReference>
<evidence type="ECO:0000256" key="5">
    <source>
        <dbReference type="ARBA" id="ARBA00022989"/>
    </source>
</evidence>